<dbReference type="GO" id="GO:0016887">
    <property type="term" value="F:ATP hydrolysis activity"/>
    <property type="evidence" value="ECO:0007669"/>
    <property type="project" value="InterPro"/>
</dbReference>
<dbReference type="PROSITE" id="PS50893">
    <property type="entry name" value="ABC_TRANSPORTER_2"/>
    <property type="match status" value="1"/>
</dbReference>
<keyword evidence="3 6" id="KW-0067">ATP-binding</keyword>
<dbReference type="GO" id="GO:0005524">
    <property type="term" value="F:ATP binding"/>
    <property type="evidence" value="ECO:0007669"/>
    <property type="project" value="UniProtKB-KW"/>
</dbReference>
<dbReference type="InterPro" id="IPR017871">
    <property type="entry name" value="ABC_transporter-like_CS"/>
</dbReference>
<keyword evidence="1" id="KW-0677">Repeat</keyword>
<evidence type="ECO:0000256" key="1">
    <source>
        <dbReference type="ARBA" id="ARBA00022737"/>
    </source>
</evidence>
<dbReference type="Pfam" id="PF00005">
    <property type="entry name" value="ABC_tran"/>
    <property type="match status" value="2"/>
</dbReference>
<keyword evidence="7" id="KW-1185">Reference proteome</keyword>
<feature type="region of interest" description="Disordered" evidence="4">
    <location>
        <begin position="263"/>
        <end position="323"/>
    </location>
</feature>
<evidence type="ECO:0000256" key="3">
    <source>
        <dbReference type="ARBA" id="ARBA00022840"/>
    </source>
</evidence>
<dbReference type="EMBL" id="BMFJ01000001">
    <property type="protein sequence ID" value="GGE24299.1"/>
    <property type="molecule type" value="Genomic_DNA"/>
</dbReference>
<evidence type="ECO:0000256" key="2">
    <source>
        <dbReference type="ARBA" id="ARBA00022741"/>
    </source>
</evidence>
<feature type="compositionally biased region" description="Basic and acidic residues" evidence="4">
    <location>
        <begin position="270"/>
        <end position="290"/>
    </location>
</feature>
<accession>A0A917A5A5</accession>
<evidence type="ECO:0000313" key="6">
    <source>
        <dbReference type="EMBL" id="GGE24299.1"/>
    </source>
</evidence>
<dbReference type="PANTHER" id="PTHR19211:SF6">
    <property type="entry name" value="BLL7188 PROTEIN"/>
    <property type="match status" value="1"/>
</dbReference>
<dbReference type="SUPFAM" id="SSF52540">
    <property type="entry name" value="P-loop containing nucleoside triphosphate hydrolases"/>
    <property type="match status" value="2"/>
</dbReference>
<dbReference type="CDD" id="cd03221">
    <property type="entry name" value="ABCF_EF-3"/>
    <property type="match status" value="1"/>
</dbReference>
<dbReference type="InterPro" id="IPR050611">
    <property type="entry name" value="ABCF"/>
</dbReference>
<feature type="domain" description="ABC transporter" evidence="5">
    <location>
        <begin position="33"/>
        <end position="262"/>
    </location>
</feature>
<organism evidence="6 7">
    <name type="scientific">Primorskyibacter flagellatus</name>
    <dbReference type="NCBI Taxonomy" id="1387277"/>
    <lineage>
        <taxon>Bacteria</taxon>
        <taxon>Pseudomonadati</taxon>
        <taxon>Pseudomonadota</taxon>
        <taxon>Alphaproteobacteria</taxon>
        <taxon>Rhodobacterales</taxon>
        <taxon>Roseobacteraceae</taxon>
        <taxon>Primorskyibacter</taxon>
    </lineage>
</organism>
<dbReference type="InterPro" id="IPR027417">
    <property type="entry name" value="P-loop_NTPase"/>
</dbReference>
<dbReference type="InterPro" id="IPR003593">
    <property type="entry name" value="AAA+_ATPase"/>
</dbReference>
<comment type="caution">
    <text evidence="6">The sequence shown here is derived from an EMBL/GenBank/DDBJ whole genome shotgun (WGS) entry which is preliminary data.</text>
</comment>
<proteinExistence type="predicted"/>
<dbReference type="PANTHER" id="PTHR19211">
    <property type="entry name" value="ATP-BINDING TRANSPORT PROTEIN-RELATED"/>
    <property type="match status" value="1"/>
</dbReference>
<name>A0A917A5A5_9RHOB</name>
<protein>
    <submittedName>
        <fullName evidence="6">ABC transporter ATP-binding protein</fullName>
    </submittedName>
</protein>
<evidence type="ECO:0000259" key="5">
    <source>
        <dbReference type="PROSITE" id="PS50893"/>
    </source>
</evidence>
<gene>
    <name evidence="6" type="ORF">GCM10011360_10950</name>
</gene>
<dbReference type="Gene3D" id="3.40.50.300">
    <property type="entry name" value="P-loop containing nucleotide triphosphate hydrolases"/>
    <property type="match status" value="2"/>
</dbReference>
<reference evidence="7" key="1">
    <citation type="journal article" date="2019" name="Int. J. Syst. Evol. Microbiol.">
        <title>The Global Catalogue of Microorganisms (GCM) 10K type strain sequencing project: providing services to taxonomists for standard genome sequencing and annotation.</title>
        <authorList>
            <consortium name="The Broad Institute Genomics Platform"/>
            <consortium name="The Broad Institute Genome Sequencing Center for Infectious Disease"/>
            <person name="Wu L."/>
            <person name="Ma J."/>
        </authorList>
    </citation>
    <scope>NUCLEOTIDE SEQUENCE [LARGE SCALE GENOMIC DNA]</scope>
    <source>
        <strain evidence="7">CGMCC 1.12664</strain>
    </source>
</reference>
<dbReference type="Proteomes" id="UP000612855">
    <property type="component" value="Unassembled WGS sequence"/>
</dbReference>
<evidence type="ECO:0000256" key="4">
    <source>
        <dbReference type="SAM" id="MobiDB-lite"/>
    </source>
</evidence>
<dbReference type="AlphaFoldDB" id="A0A917A5A5"/>
<sequence>MSVCIAEQVKWIIETKCKPLVFIAIRCLMPAYLTISDLTVAAPDGTILLDNLSLTFGPGLTGIVGRNGCGKSTLLNILSGDAAPMSGAVHRSGGCHLLTQDTGPSTHTAAFVMGIGPAHAAIRRLMDGRGDTQDAALADWTLPDRLSTALDRVGMAGADLTRAMGSFSGGERMRLLLAGALLSGAEVLLADEPTNNLDAAGRALVRDIMTRWTNPVILVSHDRELLDHADRIIDLDSPGAEVVTGGWTRFAEERDARRARAVEALTRSEAVARREKAERQAQREKQDQSRARGRQARSDGSMPKMWHDAQAERAQQTRAKAEAMRSDRVGAAEDAREAAAEAVVRLVPPRMTLPESGLPRGRAVLRLHAIRVRRGDRTVGPVSLDITGPERVAVAGANGVGKSTLLQVIAGEVVPDDGCREVHARRIARLDQDFAALGSGGRLIDAVRRLRPDVADNDLHAALARFGFRNTEAETPLAGLSGGERLRAGLMAAFAGDPAPDLLLLDEPTNHLDVLATEALEQALSTYDGALVVVSHDARFLAEIGVTRRIGL</sequence>
<keyword evidence="2" id="KW-0547">Nucleotide-binding</keyword>
<dbReference type="PROSITE" id="PS00211">
    <property type="entry name" value="ABC_TRANSPORTER_1"/>
    <property type="match status" value="1"/>
</dbReference>
<evidence type="ECO:0000313" key="7">
    <source>
        <dbReference type="Proteomes" id="UP000612855"/>
    </source>
</evidence>
<dbReference type="SMART" id="SM00382">
    <property type="entry name" value="AAA"/>
    <property type="match status" value="2"/>
</dbReference>
<dbReference type="InterPro" id="IPR003439">
    <property type="entry name" value="ABC_transporter-like_ATP-bd"/>
</dbReference>